<gene>
    <name evidence="1" type="ORF">EWH70_32485</name>
</gene>
<sequence length="202" mass="22402">MPLGDPYITLASLKNYLGITDDVDNGRLEDALASATQEIEDHTGRQFNDAGVASARIYERWGCDLVYVDDFHTTDGLIVATDENDDGTFETVWPASDYQLEPLNGIHAGRPGWPYNVIRTVNDHDFPRGRRATIRVTARWGWSAVPKPVQQACRILAAETRKLADAPFGVAGYGEFGPMRVRDNPLLVKKLAPYVREPAMVA</sequence>
<proteinExistence type="predicted"/>
<organism evidence="1 2">
    <name type="scientific">Amycolatopsis suaedae</name>
    <dbReference type="NCBI Taxonomy" id="2510978"/>
    <lineage>
        <taxon>Bacteria</taxon>
        <taxon>Bacillati</taxon>
        <taxon>Actinomycetota</taxon>
        <taxon>Actinomycetes</taxon>
        <taxon>Pseudonocardiales</taxon>
        <taxon>Pseudonocardiaceae</taxon>
        <taxon>Amycolatopsis</taxon>
    </lineage>
</organism>
<accession>A0A4Q7J0D9</accession>
<comment type="caution">
    <text evidence="1">The sequence shown here is derived from an EMBL/GenBank/DDBJ whole genome shotgun (WGS) entry which is preliminary data.</text>
</comment>
<dbReference type="Proteomes" id="UP000292003">
    <property type="component" value="Unassembled WGS sequence"/>
</dbReference>
<dbReference type="EMBL" id="SFCC01000021">
    <property type="protein sequence ID" value="RZQ59833.1"/>
    <property type="molecule type" value="Genomic_DNA"/>
</dbReference>
<dbReference type="OrthoDB" id="3387386at2"/>
<dbReference type="CDD" id="cd08054">
    <property type="entry name" value="gp6"/>
    <property type="match status" value="1"/>
</dbReference>
<dbReference type="AlphaFoldDB" id="A0A4Q7J0D9"/>
<evidence type="ECO:0000313" key="2">
    <source>
        <dbReference type="Proteomes" id="UP000292003"/>
    </source>
</evidence>
<dbReference type="InterPro" id="IPR021146">
    <property type="entry name" value="Phage_gp6-like_head-tail"/>
</dbReference>
<evidence type="ECO:0008006" key="3">
    <source>
        <dbReference type="Google" id="ProtNLM"/>
    </source>
</evidence>
<protein>
    <recommendedName>
        <fullName evidence="3">Phage gp6-like head-tail connector protein</fullName>
    </recommendedName>
</protein>
<evidence type="ECO:0000313" key="1">
    <source>
        <dbReference type="EMBL" id="RZQ59833.1"/>
    </source>
</evidence>
<dbReference type="RefSeq" id="WP_130479398.1">
    <property type="nucleotide sequence ID" value="NZ_SFCC01000021.1"/>
</dbReference>
<dbReference type="Pfam" id="PF05135">
    <property type="entry name" value="Phage_connect_1"/>
    <property type="match status" value="1"/>
</dbReference>
<keyword evidence="2" id="KW-1185">Reference proteome</keyword>
<reference evidence="1 2" key="1">
    <citation type="submission" date="2019-02" db="EMBL/GenBank/DDBJ databases">
        <title>Draft genome sequence of Amycolatopsis sp. 8-3EHSu isolated from roots of Suaeda maritima.</title>
        <authorList>
            <person name="Duangmal K."/>
            <person name="Chantavorakit T."/>
        </authorList>
    </citation>
    <scope>NUCLEOTIDE SEQUENCE [LARGE SCALE GENOMIC DNA]</scope>
    <source>
        <strain evidence="1 2">8-3EHSu</strain>
    </source>
</reference>
<name>A0A4Q7J0D9_9PSEU</name>
<dbReference type="Gene3D" id="1.10.3230.30">
    <property type="entry name" value="Phage gp6-like head-tail connector protein"/>
    <property type="match status" value="1"/>
</dbReference>